<dbReference type="GO" id="GO:0031083">
    <property type="term" value="C:BLOC-1 complex"/>
    <property type="evidence" value="ECO:0007669"/>
    <property type="project" value="TreeGrafter"/>
</dbReference>
<dbReference type="PANTHER" id="PTHR16230">
    <property type="entry name" value="CAPPUCCINO"/>
    <property type="match status" value="1"/>
</dbReference>
<evidence type="ECO:0000313" key="1">
    <source>
        <dbReference type="EMBL" id="JAV09761.1"/>
    </source>
</evidence>
<reference evidence="1" key="1">
    <citation type="submission" date="2016-12" db="EMBL/GenBank/DDBJ databases">
        <title>An insight into the sialome and mialome of the sand fly, Nyssomyia neivai.</title>
        <authorList>
            <person name="Sebastian V."/>
            <person name="Goulart T.M."/>
            <person name="Oliveira W."/>
            <person name="Calvo E."/>
            <person name="Oliveira L.F."/>
            <person name="Pinto M.C."/>
            <person name="Rosselino A.M."/>
            <person name="Ribeiro J.M."/>
        </authorList>
    </citation>
    <scope>NUCLEOTIDE SEQUENCE</scope>
</reference>
<protein>
    <submittedName>
        <fullName evidence="1">Putative bioproteinis of lysosome-related organelles complex 1 subunit 4</fullName>
    </submittedName>
</protein>
<proteinExistence type="predicted"/>
<dbReference type="PANTHER" id="PTHR16230:SF3">
    <property type="entry name" value="BIOGENESIS OF LYSOSOMAL ORGANELLES COMPLEX-1, SUBUNIT 4, CAPPUCCINO"/>
    <property type="match status" value="1"/>
</dbReference>
<dbReference type="AlphaFoldDB" id="A0A1L8DTL9"/>
<accession>A0A1L8DTL9</accession>
<sequence>MDQILARDYSNYLTQNSISKEVDPICRNIDDMLARLEEFESLLNSVKENISVTTDKNLPDIGAFQKDFTELCRRIDGFERFVGIAGDHLGKMEAHMVVAEQELGYTESGIKGFLKPIFGGRPRVEQEATNLTPDETYAPPEVYSTSDFFPESSAC</sequence>
<dbReference type="EMBL" id="GFDF01004323">
    <property type="protein sequence ID" value="JAV09761.1"/>
    <property type="molecule type" value="Transcribed_RNA"/>
</dbReference>
<organism evidence="1">
    <name type="scientific">Nyssomyia neivai</name>
    <dbReference type="NCBI Taxonomy" id="330878"/>
    <lineage>
        <taxon>Eukaryota</taxon>
        <taxon>Metazoa</taxon>
        <taxon>Ecdysozoa</taxon>
        <taxon>Arthropoda</taxon>
        <taxon>Hexapoda</taxon>
        <taxon>Insecta</taxon>
        <taxon>Pterygota</taxon>
        <taxon>Neoptera</taxon>
        <taxon>Endopterygota</taxon>
        <taxon>Diptera</taxon>
        <taxon>Nematocera</taxon>
        <taxon>Psychodoidea</taxon>
        <taxon>Psychodidae</taxon>
        <taxon>Nyssomyia</taxon>
    </lineage>
</organism>
<name>A0A1L8DTL9_9DIPT</name>
<dbReference type="InterPro" id="IPR024857">
    <property type="entry name" value="Cappuccino"/>
</dbReference>